<proteinExistence type="predicted"/>
<name>A0A4R2PJ10_RHOSA</name>
<organism evidence="2 3">
    <name type="scientific">Rhodothalassium salexigens DSM 2132</name>
    <dbReference type="NCBI Taxonomy" id="1188247"/>
    <lineage>
        <taxon>Bacteria</taxon>
        <taxon>Pseudomonadati</taxon>
        <taxon>Pseudomonadota</taxon>
        <taxon>Alphaproteobacteria</taxon>
        <taxon>Rhodothalassiales</taxon>
        <taxon>Rhodothalassiaceae</taxon>
        <taxon>Rhodothalassium</taxon>
    </lineage>
</organism>
<dbReference type="EMBL" id="SLXO01000004">
    <property type="protein sequence ID" value="TCP35307.1"/>
    <property type="molecule type" value="Genomic_DNA"/>
</dbReference>
<accession>A0A4R2PJ10</accession>
<keyword evidence="3" id="KW-1185">Reference proteome</keyword>
<dbReference type="CDD" id="cd07067">
    <property type="entry name" value="HP_PGM_like"/>
    <property type="match status" value="1"/>
</dbReference>
<dbReference type="Gene3D" id="3.40.50.1240">
    <property type="entry name" value="Phosphoglycerate mutase-like"/>
    <property type="match status" value="1"/>
</dbReference>
<evidence type="ECO:0000313" key="3">
    <source>
        <dbReference type="Proteomes" id="UP000295399"/>
    </source>
</evidence>
<dbReference type="Pfam" id="PF00300">
    <property type="entry name" value="His_Phos_1"/>
    <property type="match status" value="1"/>
</dbReference>
<dbReference type="Proteomes" id="UP000295399">
    <property type="component" value="Unassembled WGS sequence"/>
</dbReference>
<dbReference type="AlphaFoldDB" id="A0A4R2PJ10"/>
<dbReference type="OrthoDB" id="8347407at2"/>
<dbReference type="SMART" id="SM00855">
    <property type="entry name" value="PGAM"/>
    <property type="match status" value="1"/>
</dbReference>
<protein>
    <submittedName>
        <fullName evidence="2">Alpha-ribazole phosphatase</fullName>
    </submittedName>
</protein>
<gene>
    <name evidence="2" type="ORF">EV659_104158</name>
</gene>
<evidence type="ECO:0000256" key="1">
    <source>
        <dbReference type="SAM" id="MobiDB-lite"/>
    </source>
</evidence>
<comment type="caution">
    <text evidence="2">The sequence shown here is derived from an EMBL/GenBank/DDBJ whole genome shotgun (WGS) entry which is preliminary data.</text>
</comment>
<dbReference type="InParanoid" id="A0A4R2PJ10"/>
<feature type="region of interest" description="Disordered" evidence="1">
    <location>
        <begin position="1"/>
        <end position="21"/>
    </location>
</feature>
<dbReference type="InterPro" id="IPR013078">
    <property type="entry name" value="His_Pase_superF_clade-1"/>
</dbReference>
<reference evidence="2 3" key="1">
    <citation type="submission" date="2019-03" db="EMBL/GenBank/DDBJ databases">
        <title>Genomic Encyclopedia of Type Strains, Phase IV (KMG-IV): sequencing the most valuable type-strain genomes for metagenomic binning, comparative biology and taxonomic classification.</title>
        <authorList>
            <person name="Goeker M."/>
        </authorList>
    </citation>
    <scope>NUCLEOTIDE SEQUENCE [LARGE SCALE GENOMIC DNA]</scope>
    <source>
        <strain evidence="2 3">DSM 2132</strain>
    </source>
</reference>
<dbReference type="SUPFAM" id="SSF53254">
    <property type="entry name" value="Phosphoglycerate mutase-like"/>
    <property type="match status" value="1"/>
</dbReference>
<evidence type="ECO:0000313" key="2">
    <source>
        <dbReference type="EMBL" id="TCP35307.1"/>
    </source>
</evidence>
<dbReference type="InterPro" id="IPR029033">
    <property type="entry name" value="His_PPase_superfam"/>
</dbReference>
<sequence length="240" mass="24899">MVPAGLGVLSAPDPGPQDARRQALFHSPHTSPRPITDSQEFAPVTPPPATHITLIRHAPVAQPGRLYGRTEVDAALDDADRIAAVAGDALALATGAVTSPRRRCRQTLDALLTAAGSDLVPRVVEAWAEQDFGAWDGAETAGLPDLWGLPMAALAHQTPPGGESFQDLCRRIGPALDALAAREAGARLVVCTHAGVVRAAVHHVLGLAPGRALSLSVAPLSVTRLIHFGAAGWAVDRLNG</sequence>